<dbReference type="AlphaFoldDB" id="A0A8H5LWW5"/>
<evidence type="ECO:0000313" key="4">
    <source>
        <dbReference type="Proteomes" id="UP000559256"/>
    </source>
</evidence>
<dbReference type="PANTHER" id="PTHR43194:SF2">
    <property type="entry name" value="PEROXISOMAL MEMBRANE PROTEIN LPX1"/>
    <property type="match status" value="1"/>
</dbReference>
<name>A0A8H5LWW5_9AGAR</name>
<feature type="region of interest" description="Disordered" evidence="1">
    <location>
        <begin position="281"/>
        <end position="302"/>
    </location>
</feature>
<dbReference type="InterPro" id="IPR000073">
    <property type="entry name" value="AB_hydrolase_1"/>
</dbReference>
<feature type="compositionally biased region" description="Polar residues" evidence="1">
    <location>
        <begin position="284"/>
        <end position="299"/>
    </location>
</feature>
<accession>A0A8H5LWW5</accession>
<organism evidence="3 4">
    <name type="scientific">Tetrapyrgos nigripes</name>
    <dbReference type="NCBI Taxonomy" id="182062"/>
    <lineage>
        <taxon>Eukaryota</taxon>
        <taxon>Fungi</taxon>
        <taxon>Dikarya</taxon>
        <taxon>Basidiomycota</taxon>
        <taxon>Agaricomycotina</taxon>
        <taxon>Agaricomycetes</taxon>
        <taxon>Agaricomycetidae</taxon>
        <taxon>Agaricales</taxon>
        <taxon>Marasmiineae</taxon>
        <taxon>Marasmiaceae</taxon>
        <taxon>Tetrapyrgos</taxon>
    </lineage>
</organism>
<dbReference type="InterPro" id="IPR029058">
    <property type="entry name" value="AB_hydrolase_fold"/>
</dbReference>
<sequence>MTIIQSESFIFDPRPFIPLVTTVKRYWGPSTTLNDDNPTALTLIFAHGTGFHKEHWEPSIEDLYDIVEQQSNPASRLRIREVWSIDAPNHGDAAVLNEGVLQWSYEPIFRWDDYGRMIHAFLAGLGKGVNADFRGHNLVGIGHSMGAISMLLSLNYFPSLTFQSIILIEPMTMSQSNSVGPSNFLAEGAAKRRDTWASKEEAYKSFKSRKAWAGWDDRVLRIYVECGLRELPTGEYPDKEQKGVTLKCTRRQETASYRDTHGFSIIYRDFATYCKRVPIHSDTNDPSPTHPNSPSQVKQDVNDNAVGGVHNFASFSRVEGAGHLAPQTHPRGVAERIYEALTMTGHNRTRTPIQKGQVTAKL</sequence>
<evidence type="ECO:0000256" key="1">
    <source>
        <dbReference type="SAM" id="MobiDB-lite"/>
    </source>
</evidence>
<reference evidence="3 4" key="1">
    <citation type="journal article" date="2020" name="ISME J.">
        <title>Uncovering the hidden diversity of litter-decomposition mechanisms in mushroom-forming fungi.</title>
        <authorList>
            <person name="Floudas D."/>
            <person name="Bentzer J."/>
            <person name="Ahren D."/>
            <person name="Johansson T."/>
            <person name="Persson P."/>
            <person name="Tunlid A."/>
        </authorList>
    </citation>
    <scope>NUCLEOTIDE SEQUENCE [LARGE SCALE GENOMIC DNA]</scope>
    <source>
        <strain evidence="3 4">CBS 291.85</strain>
    </source>
</reference>
<evidence type="ECO:0000259" key="2">
    <source>
        <dbReference type="Pfam" id="PF12697"/>
    </source>
</evidence>
<keyword evidence="4" id="KW-1185">Reference proteome</keyword>
<protein>
    <recommendedName>
        <fullName evidence="2">AB hydrolase-1 domain-containing protein</fullName>
    </recommendedName>
</protein>
<dbReference type="Proteomes" id="UP000559256">
    <property type="component" value="Unassembled WGS sequence"/>
</dbReference>
<dbReference type="InterPro" id="IPR050228">
    <property type="entry name" value="Carboxylesterase_BioH"/>
</dbReference>
<dbReference type="Pfam" id="PF12697">
    <property type="entry name" value="Abhydrolase_6"/>
    <property type="match status" value="1"/>
</dbReference>
<dbReference type="PANTHER" id="PTHR43194">
    <property type="entry name" value="HYDROLASE ALPHA/BETA FOLD FAMILY"/>
    <property type="match status" value="1"/>
</dbReference>
<dbReference type="OrthoDB" id="94039at2759"/>
<evidence type="ECO:0000313" key="3">
    <source>
        <dbReference type="EMBL" id="KAF5372547.1"/>
    </source>
</evidence>
<gene>
    <name evidence="3" type="ORF">D9758_005199</name>
</gene>
<dbReference type="EMBL" id="JAACJM010000005">
    <property type="protein sequence ID" value="KAF5372547.1"/>
    <property type="molecule type" value="Genomic_DNA"/>
</dbReference>
<feature type="region of interest" description="Disordered" evidence="1">
    <location>
        <begin position="343"/>
        <end position="362"/>
    </location>
</feature>
<feature type="domain" description="AB hydrolase-1" evidence="2">
    <location>
        <begin position="43"/>
        <end position="335"/>
    </location>
</feature>
<feature type="compositionally biased region" description="Polar residues" evidence="1">
    <location>
        <begin position="344"/>
        <end position="362"/>
    </location>
</feature>
<dbReference type="SUPFAM" id="SSF53474">
    <property type="entry name" value="alpha/beta-Hydrolases"/>
    <property type="match status" value="1"/>
</dbReference>
<comment type="caution">
    <text evidence="3">The sequence shown here is derived from an EMBL/GenBank/DDBJ whole genome shotgun (WGS) entry which is preliminary data.</text>
</comment>
<proteinExistence type="predicted"/>
<dbReference type="Gene3D" id="3.40.50.1820">
    <property type="entry name" value="alpha/beta hydrolase"/>
    <property type="match status" value="1"/>
</dbReference>